<evidence type="ECO:0000313" key="3">
    <source>
        <dbReference type="Proteomes" id="UP001500013"/>
    </source>
</evidence>
<proteinExistence type="predicted"/>
<dbReference type="PANTHER" id="PTHR36440:SF1">
    <property type="entry name" value="PUTATIVE (AFU_ORTHOLOGUE AFUA_8G07350)-RELATED"/>
    <property type="match status" value="1"/>
</dbReference>
<dbReference type="Pfam" id="PF07883">
    <property type="entry name" value="Cupin_2"/>
    <property type="match status" value="1"/>
</dbReference>
<dbReference type="InterPro" id="IPR053146">
    <property type="entry name" value="QDO-like"/>
</dbReference>
<keyword evidence="3" id="KW-1185">Reference proteome</keyword>
<dbReference type="InterPro" id="IPR014710">
    <property type="entry name" value="RmlC-like_jellyroll"/>
</dbReference>
<evidence type="ECO:0000313" key="2">
    <source>
        <dbReference type="EMBL" id="GAA1977334.1"/>
    </source>
</evidence>
<feature type="domain" description="Cupin type-2" evidence="1">
    <location>
        <begin position="48"/>
        <end position="111"/>
    </location>
</feature>
<name>A0ABN2RZZ0_9MICO</name>
<accession>A0ABN2RZZ0</accession>
<dbReference type="Gene3D" id="2.60.120.10">
    <property type="entry name" value="Jelly Rolls"/>
    <property type="match status" value="1"/>
</dbReference>
<gene>
    <name evidence="2" type="ORF">GCM10009817_17160</name>
</gene>
<reference evidence="2 3" key="1">
    <citation type="journal article" date="2019" name="Int. J. Syst. Evol. Microbiol.">
        <title>The Global Catalogue of Microorganisms (GCM) 10K type strain sequencing project: providing services to taxonomists for standard genome sequencing and annotation.</title>
        <authorList>
            <consortium name="The Broad Institute Genomics Platform"/>
            <consortium name="The Broad Institute Genome Sequencing Center for Infectious Disease"/>
            <person name="Wu L."/>
            <person name="Ma J."/>
        </authorList>
    </citation>
    <scope>NUCLEOTIDE SEQUENCE [LARGE SCALE GENOMIC DNA]</scope>
    <source>
        <strain evidence="2 3">JCM 15628</strain>
    </source>
</reference>
<dbReference type="PANTHER" id="PTHR36440">
    <property type="entry name" value="PUTATIVE (AFU_ORTHOLOGUE AFUA_8G07350)-RELATED"/>
    <property type="match status" value="1"/>
</dbReference>
<dbReference type="InterPro" id="IPR013096">
    <property type="entry name" value="Cupin_2"/>
</dbReference>
<evidence type="ECO:0000259" key="1">
    <source>
        <dbReference type="Pfam" id="PF07883"/>
    </source>
</evidence>
<comment type="caution">
    <text evidence="2">The sequence shown here is derived from an EMBL/GenBank/DDBJ whole genome shotgun (WGS) entry which is preliminary data.</text>
</comment>
<dbReference type="EMBL" id="BAAAPU010000007">
    <property type="protein sequence ID" value="GAA1977334.1"/>
    <property type="molecule type" value="Genomic_DNA"/>
</dbReference>
<dbReference type="SUPFAM" id="SSF51182">
    <property type="entry name" value="RmlC-like cupins"/>
    <property type="match status" value="1"/>
</dbReference>
<sequence>MCRARLCYVPMMVDVGDVIENPVTGERITFVRTSEQTGGALAELDLELSPTAFLAAEHIHRSQEEKFQVLDGRILLRCRGEESVRGPGETVVVPAGNPHAWAPHGGAAARVRITFTPGDGIEQFFDEFFRLAREGRVNSKGMPSLPVTARLGLAHDMYLAGPPVPLQRAAFRVLATTDRLLHRSGS</sequence>
<protein>
    <recommendedName>
        <fullName evidence="1">Cupin type-2 domain-containing protein</fullName>
    </recommendedName>
</protein>
<dbReference type="Proteomes" id="UP001500013">
    <property type="component" value="Unassembled WGS sequence"/>
</dbReference>
<organism evidence="2 3">
    <name type="scientific">Terrabacter lapilli</name>
    <dbReference type="NCBI Taxonomy" id="436231"/>
    <lineage>
        <taxon>Bacteria</taxon>
        <taxon>Bacillati</taxon>
        <taxon>Actinomycetota</taxon>
        <taxon>Actinomycetes</taxon>
        <taxon>Micrococcales</taxon>
        <taxon>Intrasporangiaceae</taxon>
        <taxon>Terrabacter</taxon>
    </lineage>
</organism>
<dbReference type="InterPro" id="IPR011051">
    <property type="entry name" value="RmlC_Cupin_sf"/>
</dbReference>